<evidence type="ECO:0000256" key="7">
    <source>
        <dbReference type="ARBA" id="ARBA00023040"/>
    </source>
</evidence>
<evidence type="ECO:0000256" key="5">
    <source>
        <dbReference type="ARBA" id="ARBA00022725"/>
    </source>
</evidence>
<dbReference type="Pfam" id="PF13853">
    <property type="entry name" value="7tm_4"/>
    <property type="match status" value="1"/>
</dbReference>
<feature type="transmembrane region" description="Helical" evidence="14">
    <location>
        <begin position="58"/>
        <end position="77"/>
    </location>
</feature>
<dbReference type="Proteomes" id="UP000824782">
    <property type="component" value="Unassembled WGS sequence"/>
</dbReference>
<dbReference type="Gene3D" id="1.20.1070.10">
    <property type="entry name" value="Rhodopsin 7-helix transmembrane proteins"/>
    <property type="match status" value="1"/>
</dbReference>
<organism evidence="16 17">
    <name type="scientific">Engystomops pustulosus</name>
    <name type="common">Tungara frog</name>
    <name type="synonym">Physalaemus pustulosus</name>
    <dbReference type="NCBI Taxonomy" id="76066"/>
    <lineage>
        <taxon>Eukaryota</taxon>
        <taxon>Metazoa</taxon>
        <taxon>Chordata</taxon>
        <taxon>Craniata</taxon>
        <taxon>Vertebrata</taxon>
        <taxon>Euteleostomi</taxon>
        <taxon>Amphibia</taxon>
        <taxon>Batrachia</taxon>
        <taxon>Anura</taxon>
        <taxon>Neobatrachia</taxon>
        <taxon>Hyloidea</taxon>
        <taxon>Leptodactylidae</taxon>
        <taxon>Leiuperinae</taxon>
        <taxon>Engystomops</taxon>
    </lineage>
</organism>
<accession>A0AAV6ZNP9</accession>
<keyword evidence="5 14" id="KW-0552">Olfaction</keyword>
<feature type="transmembrane region" description="Helical" evidence="14">
    <location>
        <begin position="137"/>
        <end position="160"/>
    </location>
</feature>
<dbReference type="InterPro" id="IPR000725">
    <property type="entry name" value="Olfact_rcpt"/>
</dbReference>
<evidence type="ECO:0000256" key="1">
    <source>
        <dbReference type="ARBA" id="ARBA00004651"/>
    </source>
</evidence>
<dbReference type="GO" id="GO:0005886">
    <property type="term" value="C:plasma membrane"/>
    <property type="evidence" value="ECO:0007669"/>
    <property type="project" value="UniProtKB-SubCell"/>
</dbReference>
<keyword evidence="17" id="KW-1185">Reference proteome</keyword>
<evidence type="ECO:0000256" key="11">
    <source>
        <dbReference type="ARBA" id="ARBA00023180"/>
    </source>
</evidence>
<dbReference type="PANTHER" id="PTHR24242:SF359">
    <property type="entry name" value="ODORANT RECEPTOR-RELATED"/>
    <property type="match status" value="1"/>
</dbReference>
<dbReference type="PROSITE" id="PS50262">
    <property type="entry name" value="G_PROTEIN_RECEP_F1_2"/>
    <property type="match status" value="1"/>
</dbReference>
<dbReference type="InterPro" id="IPR050939">
    <property type="entry name" value="Olfactory_GPCR1"/>
</dbReference>
<evidence type="ECO:0000256" key="3">
    <source>
        <dbReference type="ARBA" id="ARBA00022606"/>
    </source>
</evidence>
<feature type="transmembrane region" description="Helical" evidence="14">
    <location>
        <begin position="196"/>
        <end position="224"/>
    </location>
</feature>
<name>A0AAV6ZNP9_ENGPU</name>
<dbReference type="PRINTS" id="PR00245">
    <property type="entry name" value="OLFACTORYR"/>
</dbReference>
<feature type="transmembrane region" description="Helical" evidence="14">
    <location>
        <begin position="236"/>
        <end position="259"/>
    </location>
</feature>
<feature type="transmembrane region" description="Helical" evidence="14">
    <location>
        <begin position="271"/>
        <end position="290"/>
    </location>
</feature>
<evidence type="ECO:0000256" key="13">
    <source>
        <dbReference type="RuleBase" id="RU000688"/>
    </source>
</evidence>
<dbReference type="EMBL" id="WNYA01000593">
    <property type="protein sequence ID" value="KAG8547838.1"/>
    <property type="molecule type" value="Genomic_DNA"/>
</dbReference>
<dbReference type="PRINTS" id="PR00237">
    <property type="entry name" value="GPCRRHODOPSN"/>
</dbReference>
<keyword evidence="10 13" id="KW-0675">Receptor</keyword>
<keyword evidence="8 14" id="KW-0472">Membrane</keyword>
<dbReference type="InterPro" id="IPR000276">
    <property type="entry name" value="GPCR_Rhodpsn"/>
</dbReference>
<evidence type="ECO:0000256" key="6">
    <source>
        <dbReference type="ARBA" id="ARBA00022989"/>
    </source>
</evidence>
<evidence type="ECO:0000256" key="12">
    <source>
        <dbReference type="ARBA" id="ARBA00023224"/>
    </source>
</evidence>
<evidence type="ECO:0000256" key="14">
    <source>
        <dbReference type="RuleBase" id="RU363047"/>
    </source>
</evidence>
<feature type="non-terminal residue" evidence="16">
    <location>
        <position position="302"/>
    </location>
</feature>
<keyword evidence="12 13" id="KW-0807">Transducer</keyword>
<evidence type="ECO:0000256" key="4">
    <source>
        <dbReference type="ARBA" id="ARBA00022692"/>
    </source>
</evidence>
<keyword evidence="3 14" id="KW-0716">Sensory transduction</keyword>
<keyword evidence="2 14" id="KW-1003">Cell membrane</keyword>
<evidence type="ECO:0000313" key="17">
    <source>
        <dbReference type="Proteomes" id="UP000824782"/>
    </source>
</evidence>
<feature type="transmembrane region" description="Helical" evidence="14">
    <location>
        <begin position="89"/>
        <end position="116"/>
    </location>
</feature>
<evidence type="ECO:0000256" key="8">
    <source>
        <dbReference type="ARBA" id="ARBA00023136"/>
    </source>
</evidence>
<dbReference type="PROSITE" id="PS00237">
    <property type="entry name" value="G_PROTEIN_RECEP_F1_1"/>
    <property type="match status" value="1"/>
</dbReference>
<evidence type="ECO:0000259" key="15">
    <source>
        <dbReference type="PROSITE" id="PS50262"/>
    </source>
</evidence>
<dbReference type="GO" id="GO:0004930">
    <property type="term" value="F:G protein-coupled receptor activity"/>
    <property type="evidence" value="ECO:0007669"/>
    <property type="project" value="UniProtKB-KW"/>
</dbReference>
<dbReference type="InterPro" id="IPR017452">
    <property type="entry name" value="GPCR_Rhodpsn_7TM"/>
</dbReference>
<protein>
    <recommendedName>
        <fullName evidence="14">Olfactory receptor</fullName>
    </recommendedName>
</protein>
<dbReference type="PANTHER" id="PTHR24242">
    <property type="entry name" value="G-PROTEIN COUPLED RECEPTOR"/>
    <property type="match status" value="1"/>
</dbReference>
<proteinExistence type="inferred from homology"/>
<dbReference type="GO" id="GO:0004984">
    <property type="term" value="F:olfactory receptor activity"/>
    <property type="evidence" value="ECO:0007669"/>
    <property type="project" value="InterPro"/>
</dbReference>
<sequence>MFNESRVTEFLLVGFSIIHGAQVFIFFLFLLVYISTLLGNILIITLVMTTPQFKTPMYFFLCNLSFMEIWYTSVTLPKMLQDILSETRLISVTGCIAQCYFFFVLGGTENYFLAVMAYDRYLAICNPLRYSSIMNRVLCCQFAIGCWICSIVGSLLPLYWVCTLSFCGSTQINHFFCDMIPLLNISCTDTSKLKTYFFIIAWTVIFSCLFFTILSYIKIILTILKIPSSSGKSKAFSTCVSHLTVVVIYYASVILIYVRSPKGQTFEFDKIISVFYAVVTPLLNPIIYSLRNKEVRNVMKLV</sequence>
<dbReference type="CDD" id="cd13954">
    <property type="entry name" value="7tmA_OR"/>
    <property type="match status" value="1"/>
</dbReference>
<comment type="similarity">
    <text evidence="13">Belongs to the G-protein coupled receptor 1 family.</text>
</comment>
<comment type="subcellular location">
    <subcellularLocation>
        <location evidence="1 14">Cell membrane</location>
        <topology evidence="1 14">Multi-pass membrane protein</topology>
    </subcellularLocation>
</comment>
<dbReference type="SUPFAM" id="SSF81321">
    <property type="entry name" value="Family A G protein-coupled receptor-like"/>
    <property type="match status" value="1"/>
</dbReference>
<evidence type="ECO:0000256" key="10">
    <source>
        <dbReference type="ARBA" id="ARBA00023170"/>
    </source>
</evidence>
<feature type="transmembrane region" description="Helical" evidence="14">
    <location>
        <begin position="20"/>
        <end position="46"/>
    </location>
</feature>
<keyword evidence="9" id="KW-1015">Disulfide bond</keyword>
<keyword evidence="11" id="KW-0325">Glycoprotein</keyword>
<keyword evidence="6 14" id="KW-1133">Transmembrane helix</keyword>
<evidence type="ECO:0000313" key="16">
    <source>
        <dbReference type="EMBL" id="KAG8547838.1"/>
    </source>
</evidence>
<evidence type="ECO:0000256" key="9">
    <source>
        <dbReference type="ARBA" id="ARBA00023157"/>
    </source>
</evidence>
<keyword evidence="7 13" id="KW-0297">G-protein coupled receptor</keyword>
<reference evidence="16" key="1">
    <citation type="thesis" date="2020" institute="ProQuest LLC" country="789 East Eisenhower Parkway, Ann Arbor, MI, USA">
        <title>Comparative Genomics and Chromosome Evolution.</title>
        <authorList>
            <person name="Mudd A.B."/>
        </authorList>
    </citation>
    <scope>NUCLEOTIDE SEQUENCE</scope>
    <source>
        <strain evidence="16">237g6f4</strain>
        <tissue evidence="16">Blood</tissue>
    </source>
</reference>
<evidence type="ECO:0000256" key="2">
    <source>
        <dbReference type="ARBA" id="ARBA00022475"/>
    </source>
</evidence>
<gene>
    <name evidence="16" type="ORF">GDO81_027337</name>
</gene>
<dbReference type="FunFam" id="1.20.1070.10:FF:000001">
    <property type="entry name" value="Olfactory receptor"/>
    <property type="match status" value="1"/>
</dbReference>
<dbReference type="AlphaFoldDB" id="A0AAV6ZNP9"/>
<keyword evidence="4 13" id="KW-0812">Transmembrane</keyword>
<feature type="domain" description="G-protein coupled receptors family 1 profile" evidence="15">
    <location>
        <begin position="39"/>
        <end position="288"/>
    </location>
</feature>
<comment type="caution">
    <text evidence="16">The sequence shown here is derived from an EMBL/GenBank/DDBJ whole genome shotgun (WGS) entry which is preliminary data.</text>
</comment>